<evidence type="ECO:0000313" key="4">
    <source>
        <dbReference type="Proteomes" id="UP000181903"/>
    </source>
</evidence>
<proteinExistence type="predicted"/>
<evidence type="ECO:0000256" key="2">
    <source>
        <dbReference type="SAM" id="SignalP"/>
    </source>
</evidence>
<dbReference type="Proteomes" id="UP000181903">
    <property type="component" value="Chromosome I"/>
</dbReference>
<keyword evidence="2" id="KW-0732">Signal</keyword>
<gene>
    <name evidence="3" type="ORF">SAMN04490208_1651</name>
</gene>
<dbReference type="RefSeq" id="WP_060549143.1">
    <property type="nucleotide sequence ID" value="NZ_JYLI01000009.1"/>
</dbReference>
<dbReference type="InterPro" id="IPR006441">
    <property type="entry name" value="Phage_P2_GpN"/>
</dbReference>
<feature type="chain" id="PRO_5046524332" evidence="2">
    <location>
        <begin position="26"/>
        <end position="374"/>
    </location>
</feature>
<name>A0ABY0RF40_9PSED</name>
<keyword evidence="4" id="KW-1185">Reference proteome</keyword>
<dbReference type="NCBIfam" id="TIGR01551">
    <property type="entry name" value="major_capsid_P2"/>
    <property type="match status" value="1"/>
</dbReference>
<reference evidence="3 4" key="1">
    <citation type="submission" date="2016-10" db="EMBL/GenBank/DDBJ databases">
        <authorList>
            <person name="Varghese N."/>
            <person name="Submissions S."/>
        </authorList>
    </citation>
    <scope>NUCLEOTIDE SEQUENCE [LARGE SCALE GENOMIC DNA]</scope>
    <source>
        <strain evidence="3 4">BS2776</strain>
    </source>
</reference>
<sequence length="374" mass="40622">MRKETRFAFAALAVQIALLNGVASAHEKFSVDPSIQQKLEVAVQESDGFLKQINIIGVDEQSGEALLLGVNGPVASRTDTSGGTRRSPLSRSTLSKDSYVCKQTNFDSAFPYALLDAWAKFPDFQVKLSNAIILRQALDRIMIGFNGTSAAATTNRAANPLLQDVNIGWLEKIRVSAGDRVLDAATIGPRKVIKVAGVDTVFEGDYANLDGLVFDAIQMLDPWHRNRPDLRVMVSRNLMHSKLLAAVEKGADSNQEENAAQEIVSRARLGGLPVVDAPFFPDNTVLITTLSNLSIYYQNGARRRHLKDEPELDRIADYQSSNEAYVIEDFGLVALVEGITAVSYPVPTEAPEPVGSPEQTEAPEPAGSPEQTEA</sequence>
<organism evidence="3 4">
    <name type="scientific">Pseudomonas poae</name>
    <dbReference type="NCBI Taxonomy" id="200451"/>
    <lineage>
        <taxon>Bacteria</taxon>
        <taxon>Pseudomonadati</taxon>
        <taxon>Pseudomonadota</taxon>
        <taxon>Gammaproteobacteria</taxon>
        <taxon>Pseudomonadales</taxon>
        <taxon>Pseudomonadaceae</taxon>
        <taxon>Pseudomonas</taxon>
    </lineage>
</organism>
<feature type="signal peptide" evidence="2">
    <location>
        <begin position="1"/>
        <end position="25"/>
    </location>
</feature>
<evidence type="ECO:0000313" key="3">
    <source>
        <dbReference type="EMBL" id="SDN84104.1"/>
    </source>
</evidence>
<dbReference type="EMBL" id="LT629706">
    <property type="protein sequence ID" value="SDN84104.1"/>
    <property type="molecule type" value="Genomic_DNA"/>
</dbReference>
<protein>
    <submittedName>
        <fullName evidence="3">Phage major capsid protein, P2 family</fullName>
    </submittedName>
</protein>
<accession>A0ABY0RF40</accession>
<dbReference type="Pfam" id="PF05125">
    <property type="entry name" value="Phage_cap_P2"/>
    <property type="match status" value="1"/>
</dbReference>
<feature type="region of interest" description="Disordered" evidence="1">
    <location>
        <begin position="345"/>
        <end position="374"/>
    </location>
</feature>
<evidence type="ECO:0000256" key="1">
    <source>
        <dbReference type="SAM" id="MobiDB-lite"/>
    </source>
</evidence>